<dbReference type="EMBL" id="BJCH01000019">
    <property type="protein sequence ID" value="GCL46376.1"/>
    <property type="molecule type" value="Genomic_DNA"/>
</dbReference>
<organism evidence="1 2">
    <name type="scientific">Microcystis aeruginosa NIES-3787</name>
    <dbReference type="NCBI Taxonomy" id="2517782"/>
    <lineage>
        <taxon>Bacteria</taxon>
        <taxon>Bacillati</taxon>
        <taxon>Cyanobacteriota</taxon>
        <taxon>Cyanophyceae</taxon>
        <taxon>Oscillatoriophycideae</taxon>
        <taxon>Chroococcales</taxon>
        <taxon>Microcystaceae</taxon>
        <taxon>Microcystis</taxon>
    </lineage>
</organism>
<protein>
    <submittedName>
        <fullName evidence="1">Uncharacterized protein</fullName>
    </submittedName>
</protein>
<accession>A0A6H9GJ03</accession>
<evidence type="ECO:0000313" key="1">
    <source>
        <dbReference type="EMBL" id="GCL46376.1"/>
    </source>
</evidence>
<proteinExistence type="predicted"/>
<dbReference type="Proteomes" id="UP000438874">
    <property type="component" value="Unassembled WGS sequence"/>
</dbReference>
<evidence type="ECO:0000313" key="2">
    <source>
        <dbReference type="Proteomes" id="UP000438874"/>
    </source>
</evidence>
<reference evidence="1 2" key="1">
    <citation type="submission" date="2019-02" db="EMBL/GenBank/DDBJ databases">
        <title>Draft genome sequence of Arthrospira platensis NIES-3787.</title>
        <authorList>
            <person name="Yamaguchi H."/>
            <person name="Suzuki S."/>
            <person name="Kawachi M."/>
        </authorList>
    </citation>
    <scope>NUCLEOTIDE SEQUENCE [LARGE SCALE GENOMIC DNA]</scope>
    <source>
        <strain evidence="1 2">NIES-3787</strain>
    </source>
</reference>
<name>A0A6H9GJ03_MICAE</name>
<comment type="caution">
    <text evidence="1">The sequence shown here is derived from an EMBL/GenBank/DDBJ whole genome shotgun (WGS) entry which is preliminary data.</text>
</comment>
<gene>
    <name evidence="1" type="ORF">NIES3787_20680</name>
</gene>
<sequence length="53" mass="6033">MVTFPSIYSLKRDSFGVIEAINNHRHPPYQGEIKGGYIETTYLTSKKLPTPVH</sequence>
<dbReference type="AlphaFoldDB" id="A0A6H9GJ03"/>